<dbReference type="EMBL" id="BLXT01001916">
    <property type="protein sequence ID" value="GFN89189.1"/>
    <property type="molecule type" value="Genomic_DNA"/>
</dbReference>
<keyword evidence="2" id="KW-1185">Reference proteome</keyword>
<organism evidence="1 2">
    <name type="scientific">Plakobranchus ocellatus</name>
    <dbReference type="NCBI Taxonomy" id="259542"/>
    <lineage>
        <taxon>Eukaryota</taxon>
        <taxon>Metazoa</taxon>
        <taxon>Spiralia</taxon>
        <taxon>Lophotrochozoa</taxon>
        <taxon>Mollusca</taxon>
        <taxon>Gastropoda</taxon>
        <taxon>Heterobranchia</taxon>
        <taxon>Euthyneura</taxon>
        <taxon>Panpulmonata</taxon>
        <taxon>Sacoglossa</taxon>
        <taxon>Placobranchoidea</taxon>
        <taxon>Plakobranchidae</taxon>
        <taxon>Plakobranchus</taxon>
    </lineage>
</organism>
<gene>
    <name evidence="1" type="ORF">PoB_001569500</name>
</gene>
<evidence type="ECO:0008006" key="3">
    <source>
        <dbReference type="Google" id="ProtNLM"/>
    </source>
</evidence>
<evidence type="ECO:0000313" key="1">
    <source>
        <dbReference type="EMBL" id="GFN89189.1"/>
    </source>
</evidence>
<comment type="caution">
    <text evidence="1">The sequence shown here is derived from an EMBL/GenBank/DDBJ whole genome shotgun (WGS) entry which is preliminary data.</text>
</comment>
<proteinExistence type="predicted"/>
<reference evidence="1 2" key="1">
    <citation type="journal article" date="2021" name="Elife">
        <title>Chloroplast acquisition without the gene transfer in kleptoplastic sea slugs, Plakobranchus ocellatus.</title>
        <authorList>
            <person name="Maeda T."/>
            <person name="Takahashi S."/>
            <person name="Yoshida T."/>
            <person name="Shimamura S."/>
            <person name="Takaki Y."/>
            <person name="Nagai Y."/>
            <person name="Toyoda A."/>
            <person name="Suzuki Y."/>
            <person name="Arimoto A."/>
            <person name="Ishii H."/>
            <person name="Satoh N."/>
            <person name="Nishiyama T."/>
            <person name="Hasebe M."/>
            <person name="Maruyama T."/>
            <person name="Minagawa J."/>
            <person name="Obokata J."/>
            <person name="Shigenobu S."/>
        </authorList>
    </citation>
    <scope>NUCLEOTIDE SEQUENCE [LARGE SCALE GENOMIC DNA]</scope>
</reference>
<dbReference type="Proteomes" id="UP000735302">
    <property type="component" value="Unassembled WGS sequence"/>
</dbReference>
<evidence type="ECO:0000313" key="2">
    <source>
        <dbReference type="Proteomes" id="UP000735302"/>
    </source>
</evidence>
<dbReference type="AlphaFoldDB" id="A0AAV3Z213"/>
<name>A0AAV3Z213_9GAST</name>
<protein>
    <recommendedName>
        <fullName evidence="3">Receptor ligand binding region domain-containing protein</fullName>
    </recommendedName>
</protein>
<accession>A0AAV3Z213</accession>
<sequence>MVDTCSAVGNRLSVDSQRSDPFTQRPNSIYSVPSPRWMYSGVARRASESRNKRQRFVSVGETKENVRPGADPDSDECVFYRLRCSDDLFEDNVNTNNDKASDFYKQTIISSVFGKCRLTRNINPINVPILSQTFANSQQKQGKQDESNWKCKPTALSLLVLIVLTSVLTLPHTQAEGQLDLTLGILVAESCSNGFIDRAEGRVQEAISDFYALTDSIEPDFRLLTMSAVTYPYCSTKDIVASLDAIFGNETIHAVLALTSYDIHQSFLPLAELYKQAYFALNVFVPTVVFHQSASILPSFSQRAKMLAKVLDNYRWEHIFVLQTNSKKWDDFTNRFFFEMSSLGFAVSLGDLLVPPLDQAGVVSVLQQVEAKHKGWYSNLVLFFLC</sequence>